<proteinExistence type="predicted"/>
<dbReference type="Gene3D" id="3.10.20.370">
    <property type="match status" value="1"/>
</dbReference>
<dbReference type="PANTHER" id="PTHR34072:SF57">
    <property type="entry name" value="RNA-DIRECTED DNA POLYMERASE"/>
    <property type="match status" value="1"/>
</dbReference>
<dbReference type="SUPFAM" id="SSF53098">
    <property type="entry name" value="Ribonuclease H-like"/>
    <property type="match status" value="1"/>
</dbReference>
<protein>
    <submittedName>
        <fullName evidence="3">Retrovirus-related Pol polyprotein from transposon 17.6</fullName>
    </submittedName>
</protein>
<dbReference type="PANTHER" id="PTHR34072">
    <property type="entry name" value="ENZYMATIC POLYPROTEIN-RELATED"/>
    <property type="match status" value="1"/>
</dbReference>
<gene>
    <name evidence="3" type="primary">pol_2474</name>
    <name evidence="3" type="ORF">CK203_045281</name>
</gene>
<dbReference type="Pfam" id="PF17921">
    <property type="entry name" value="Integrase_H2C2"/>
    <property type="match status" value="1"/>
</dbReference>
<evidence type="ECO:0000313" key="3">
    <source>
        <dbReference type="EMBL" id="RVW84179.1"/>
    </source>
</evidence>
<dbReference type="Pfam" id="PF17919">
    <property type="entry name" value="RT_RNaseH_2"/>
    <property type="match status" value="1"/>
</dbReference>
<evidence type="ECO:0000259" key="2">
    <source>
        <dbReference type="Pfam" id="PF17921"/>
    </source>
</evidence>
<organism evidence="3 4">
    <name type="scientific">Vitis vinifera</name>
    <name type="common">Grape</name>
    <dbReference type="NCBI Taxonomy" id="29760"/>
    <lineage>
        <taxon>Eukaryota</taxon>
        <taxon>Viridiplantae</taxon>
        <taxon>Streptophyta</taxon>
        <taxon>Embryophyta</taxon>
        <taxon>Tracheophyta</taxon>
        <taxon>Spermatophyta</taxon>
        <taxon>Magnoliopsida</taxon>
        <taxon>eudicotyledons</taxon>
        <taxon>Gunneridae</taxon>
        <taxon>Pentapetalae</taxon>
        <taxon>rosids</taxon>
        <taxon>Vitales</taxon>
        <taxon>Vitaceae</taxon>
        <taxon>Viteae</taxon>
        <taxon>Vitis</taxon>
    </lineage>
</organism>
<comment type="caution">
    <text evidence="3">The sequence shown here is derived from an EMBL/GenBank/DDBJ whole genome shotgun (WGS) entry which is preliminary data.</text>
</comment>
<dbReference type="Gene3D" id="3.10.10.10">
    <property type="entry name" value="HIV Type 1 Reverse Transcriptase, subunit A, domain 1"/>
    <property type="match status" value="2"/>
</dbReference>
<feature type="domain" description="Reverse transcriptase/retrotransposon-derived protein RNase H-like" evidence="1">
    <location>
        <begin position="216"/>
        <end position="298"/>
    </location>
</feature>
<dbReference type="Gene3D" id="3.30.70.270">
    <property type="match status" value="2"/>
</dbReference>
<dbReference type="Gene3D" id="3.30.420.10">
    <property type="entry name" value="Ribonuclease H-like superfamily/Ribonuclease H"/>
    <property type="match status" value="2"/>
</dbReference>
<sequence length="708" mass="82697">MHIWRKMRSVQWWFLQLSQVIKRTVFWESSENAKKIVGCQISDLKEINPLVCTHHIYMEEDAKPVRQPQRRLNPHIQEVVRGEVLKLLQAGIIYPISDSLWEGHFPLPFMDQVLERVLGHPFYYFLDGYLGYFQIEIDLEDQEKTTFTCPFGTFAYRRMPFGLCNVPATFQRSVLQRCIEKDLMLNWEKCHFMVQQGIVLGHIISKNGIEDAKFVWDEKCQKSFEELKQFLTTAPIVRAPNWKLPFEVMCDASDLAMGAVLGQREDGKPYVIYYASKTLNEAQRNYTTTEKELLAYLLTKQDAKARLIRWILLLQEFNLQIQDEKGVENVVADHLSRLVIAHDSHGLPINDEFPEESLMSIEVAPWYSHIANYLVTREVPSEWSAQDKKHFFAKIHAYYWEKSFLFKYYADQIIRKCVPEQEQSRILSHCHDSACGGHFASQKTTMRVVQSGFWWPSLFKDAHAMCKGCDRCQRLGKLTRQNMMPLNPILIVDVFDVWGIDFMDHFQCHLDTPTFWWEWIMSLSGFGVPKAIISDGGTHFCNKPFETLLANMGSSTRKDWSIKLLDSLWAYRTAYKTILGMSPYRLVYGKACHLPVEVEYKAWWAIKKLNMDLTRAGLKRCLDLNELEEMRNDAYLNSKIAKERLKKWHDQMVTGPFIIHDVKSNGVVELLNTNSIRTFKVNGHCLKPYMESFSRDKEEFILLDPPLT</sequence>
<dbReference type="GO" id="GO:0003676">
    <property type="term" value="F:nucleic acid binding"/>
    <property type="evidence" value="ECO:0007669"/>
    <property type="project" value="InterPro"/>
</dbReference>
<feature type="domain" description="Integrase zinc-binding" evidence="2">
    <location>
        <begin position="418"/>
        <end position="474"/>
    </location>
</feature>
<dbReference type="Gene3D" id="1.10.340.70">
    <property type="match status" value="1"/>
</dbReference>
<evidence type="ECO:0000313" key="4">
    <source>
        <dbReference type="Proteomes" id="UP000288805"/>
    </source>
</evidence>
<dbReference type="Proteomes" id="UP000288805">
    <property type="component" value="Unassembled WGS sequence"/>
</dbReference>
<dbReference type="InterPro" id="IPR036397">
    <property type="entry name" value="RNaseH_sf"/>
</dbReference>
<reference evidence="3 4" key="1">
    <citation type="journal article" date="2018" name="PLoS Genet.">
        <title>Population sequencing reveals clonal diversity and ancestral inbreeding in the grapevine cultivar Chardonnay.</title>
        <authorList>
            <person name="Roach M.J."/>
            <person name="Johnson D.L."/>
            <person name="Bohlmann J."/>
            <person name="van Vuuren H.J."/>
            <person name="Jones S.J."/>
            <person name="Pretorius I.S."/>
            <person name="Schmidt S.A."/>
            <person name="Borneman A.R."/>
        </authorList>
    </citation>
    <scope>NUCLEOTIDE SEQUENCE [LARGE SCALE GENOMIC DNA]</scope>
    <source>
        <strain evidence="4">cv. Chardonnay</strain>
        <tissue evidence="3">Leaf</tissue>
    </source>
</reference>
<dbReference type="InterPro" id="IPR041588">
    <property type="entry name" value="Integrase_H2C2"/>
</dbReference>
<dbReference type="AlphaFoldDB" id="A0A438HIH4"/>
<dbReference type="EMBL" id="QGNW01000218">
    <property type="protein sequence ID" value="RVW84179.1"/>
    <property type="molecule type" value="Genomic_DNA"/>
</dbReference>
<accession>A0A438HIH4</accession>
<dbReference type="SUPFAM" id="SSF56672">
    <property type="entry name" value="DNA/RNA polymerases"/>
    <property type="match status" value="1"/>
</dbReference>
<dbReference type="InterPro" id="IPR043128">
    <property type="entry name" value="Rev_trsase/Diguanyl_cyclase"/>
</dbReference>
<dbReference type="CDD" id="cd09274">
    <property type="entry name" value="RNase_HI_RT_Ty3"/>
    <property type="match status" value="1"/>
</dbReference>
<evidence type="ECO:0000259" key="1">
    <source>
        <dbReference type="Pfam" id="PF17919"/>
    </source>
</evidence>
<dbReference type="InterPro" id="IPR043502">
    <property type="entry name" value="DNA/RNA_pol_sf"/>
</dbReference>
<name>A0A438HIH4_VITVI</name>
<dbReference type="InterPro" id="IPR041577">
    <property type="entry name" value="RT_RNaseH_2"/>
</dbReference>
<dbReference type="InterPro" id="IPR012337">
    <property type="entry name" value="RNaseH-like_sf"/>
</dbReference>
<dbReference type="CDD" id="cd01647">
    <property type="entry name" value="RT_LTR"/>
    <property type="match status" value="1"/>
</dbReference>